<dbReference type="InterPro" id="IPR000310">
    <property type="entry name" value="Orn/Lys/Arg_deCO2ase_major_dom"/>
</dbReference>
<dbReference type="PANTHER" id="PTHR43277:SF3">
    <property type="entry name" value="DECARBOXYLASE, PUTATIVE-RELATED"/>
    <property type="match status" value="1"/>
</dbReference>
<feature type="domain" description="Orn/Lys/Arg decarboxylase C-terminal" evidence="7">
    <location>
        <begin position="451"/>
        <end position="500"/>
    </location>
</feature>
<organism evidence="8 9">
    <name type="scientific">Paenibacillus profundus</name>
    <dbReference type="NCBI Taxonomy" id="1173085"/>
    <lineage>
        <taxon>Bacteria</taxon>
        <taxon>Bacillati</taxon>
        <taxon>Bacillota</taxon>
        <taxon>Bacilli</taxon>
        <taxon>Bacillales</taxon>
        <taxon>Paenibacillaceae</taxon>
        <taxon>Paenibacillus</taxon>
    </lineage>
</organism>
<comment type="similarity">
    <text evidence="2">Belongs to the Orn/Lys/Arg decarboxylase class-I family.</text>
</comment>
<dbReference type="PANTHER" id="PTHR43277">
    <property type="entry name" value="ARGININE DECARBOXYLASE"/>
    <property type="match status" value="1"/>
</dbReference>
<dbReference type="EMBL" id="JAJNBZ010000028">
    <property type="protein sequence ID" value="MCE5172438.1"/>
    <property type="molecule type" value="Genomic_DNA"/>
</dbReference>
<dbReference type="SUPFAM" id="SSF55904">
    <property type="entry name" value="Ornithine decarboxylase C-terminal domain"/>
    <property type="match status" value="1"/>
</dbReference>
<keyword evidence="8" id="KW-0032">Aminotransferase</keyword>
<evidence type="ECO:0000256" key="5">
    <source>
        <dbReference type="ARBA" id="ARBA00023239"/>
    </source>
</evidence>
<dbReference type="Proteomes" id="UP001199916">
    <property type="component" value="Unassembled WGS sequence"/>
</dbReference>
<dbReference type="Gene3D" id="3.90.100.10">
    <property type="entry name" value="Orn/Lys/Arg decarboxylase, C-terminal domain"/>
    <property type="match status" value="1"/>
</dbReference>
<keyword evidence="9" id="KW-1185">Reference proteome</keyword>
<evidence type="ECO:0000256" key="2">
    <source>
        <dbReference type="ARBA" id="ARBA00010671"/>
    </source>
</evidence>
<evidence type="ECO:0000259" key="6">
    <source>
        <dbReference type="Pfam" id="PF01276"/>
    </source>
</evidence>
<dbReference type="InterPro" id="IPR036633">
    <property type="entry name" value="Prn/Lys/Arg_de-COase_C_sf"/>
</dbReference>
<evidence type="ECO:0000313" key="8">
    <source>
        <dbReference type="EMBL" id="MCE5172438.1"/>
    </source>
</evidence>
<proteinExistence type="inferred from homology"/>
<comment type="cofactor">
    <cofactor evidence="1">
        <name>pyridoxal 5'-phosphate</name>
        <dbReference type="ChEBI" id="CHEBI:597326"/>
    </cofactor>
</comment>
<dbReference type="Pfam" id="PF03711">
    <property type="entry name" value="OKR_DC_1_C"/>
    <property type="match status" value="1"/>
</dbReference>
<dbReference type="Pfam" id="PF01276">
    <property type="entry name" value="OKR_DC_1"/>
    <property type="match status" value="1"/>
</dbReference>
<evidence type="ECO:0000256" key="4">
    <source>
        <dbReference type="ARBA" id="ARBA00022898"/>
    </source>
</evidence>
<dbReference type="InterPro" id="IPR015424">
    <property type="entry name" value="PyrdxlP-dep_Trfase"/>
</dbReference>
<evidence type="ECO:0000313" key="9">
    <source>
        <dbReference type="Proteomes" id="UP001199916"/>
    </source>
</evidence>
<dbReference type="RefSeq" id="WP_233698606.1">
    <property type="nucleotide sequence ID" value="NZ_JAJNBZ010000028.1"/>
</dbReference>
<dbReference type="Gene3D" id="3.40.640.10">
    <property type="entry name" value="Type I PLP-dependent aspartate aminotransferase-like (Major domain)"/>
    <property type="match status" value="1"/>
</dbReference>
<dbReference type="InterPro" id="IPR015421">
    <property type="entry name" value="PyrdxlP-dep_Trfase_major"/>
</dbReference>
<evidence type="ECO:0000256" key="1">
    <source>
        <dbReference type="ARBA" id="ARBA00001933"/>
    </source>
</evidence>
<dbReference type="GO" id="GO:0008483">
    <property type="term" value="F:transaminase activity"/>
    <property type="evidence" value="ECO:0007669"/>
    <property type="project" value="UniProtKB-KW"/>
</dbReference>
<sequence length="539" mass="58813">MNRSEQQSENRLFDVRAPLAEALLHYISEKRTSFHVPGHKNGAVYKQAVQETVGEQQELLHRMAQLLAIDVTEIEGTDDLHHPMGVIAEAQQLAAHCFGAEETHFLVGGSTVGNMALLMSCCSQPGDLILVQRNVHKSVLHALMMAGARAVFLTPRIDKVSGLATAPHIDVLAGALQEYPEAKAVFLTNPNYYGMGIDLRPFAQAAHRHGIPLIVDEAHGAHYGLHPSFPESALAMGTDGVVQSTHKMLSGMTMSAMLHVQGPYVARKRLKQLLTMLQSSSPSYPLMASLDVSRQWIDVKGAQAFEQGLAAAMWLREQMHQLPRFELLVKQEPYVSVEQSEPCGSNDFSAFDNLDPMKVVIREKDDCISGYDLLEKLAEYGCVAEMADLRHVVFVFTLGSTLQDARRLIEALQSIAVSMGNKPSYDGTGTQAITQSIGSLTSSRPHSEPVPFSIYEANVGTTRQVLLQEADGMVAAEAVIPYPPGIPLLYRGETITAASVNELAKLAAAGAKCHDAEDYSLQTIKVYVTKDQMGKGELR</sequence>
<comment type="caution">
    <text evidence="8">The sequence shown here is derived from an EMBL/GenBank/DDBJ whole genome shotgun (WGS) entry which is preliminary data.</text>
</comment>
<dbReference type="SUPFAM" id="SSF53383">
    <property type="entry name" value="PLP-dependent transferases"/>
    <property type="match status" value="1"/>
</dbReference>
<dbReference type="InterPro" id="IPR052357">
    <property type="entry name" value="Orn_Lys_Arg_decarboxylase-I"/>
</dbReference>
<protein>
    <submittedName>
        <fullName evidence="8">Aminotransferase class I/II-fold pyridoxal phosphate-dependent enzyme</fullName>
    </submittedName>
</protein>
<keyword evidence="4" id="KW-0663">Pyridoxal phosphate</keyword>
<dbReference type="InterPro" id="IPR008286">
    <property type="entry name" value="Prn/Lys/Arg_de-COase_C"/>
</dbReference>
<feature type="domain" description="Orn/Lys/Arg decarboxylases family 1 pyridoxal-P attachment site" evidence="6">
    <location>
        <begin position="18"/>
        <end position="401"/>
    </location>
</feature>
<accession>A0ABS8YKP1</accession>
<reference evidence="8 9" key="1">
    <citation type="submission" date="2021-11" db="EMBL/GenBank/DDBJ databases">
        <title>Draft genome sequence of Paenibacillus profundus YoMME, a new Gram-positive bacteria with exoelectrogenic properties.</title>
        <authorList>
            <person name="Hubenova Y."/>
            <person name="Hubenova E."/>
            <person name="Manasiev Y."/>
            <person name="Peykov S."/>
            <person name="Mitov M."/>
        </authorList>
    </citation>
    <scope>NUCLEOTIDE SEQUENCE [LARGE SCALE GENOMIC DNA]</scope>
    <source>
        <strain evidence="8 9">YoMME</strain>
    </source>
</reference>
<gene>
    <name evidence="8" type="ORF">LQV63_24485</name>
</gene>
<evidence type="ECO:0000259" key="7">
    <source>
        <dbReference type="Pfam" id="PF03711"/>
    </source>
</evidence>
<name>A0ABS8YKP1_9BACL</name>
<keyword evidence="5" id="KW-0456">Lyase</keyword>
<keyword evidence="3" id="KW-0210">Decarboxylase</keyword>
<keyword evidence="8" id="KW-0808">Transferase</keyword>
<evidence type="ECO:0000256" key="3">
    <source>
        <dbReference type="ARBA" id="ARBA00022793"/>
    </source>
</evidence>